<name>A0A9W9LGJ5_9EURO</name>
<feature type="signal peptide" evidence="8">
    <location>
        <begin position="1"/>
        <end position="20"/>
    </location>
</feature>
<evidence type="ECO:0000313" key="9">
    <source>
        <dbReference type="EMBL" id="KAJ5153215.1"/>
    </source>
</evidence>
<dbReference type="InterPro" id="IPR049555">
    <property type="entry name" value="GDT1-like_CS"/>
</dbReference>
<accession>A0A9W9LGJ5</accession>
<keyword evidence="4 7" id="KW-1133">Transmembrane helix</keyword>
<dbReference type="GO" id="GO:0005794">
    <property type="term" value="C:Golgi apparatus"/>
    <property type="evidence" value="ECO:0007669"/>
    <property type="project" value="TreeGrafter"/>
</dbReference>
<dbReference type="GO" id="GO:0000329">
    <property type="term" value="C:fungal-type vacuole membrane"/>
    <property type="evidence" value="ECO:0007669"/>
    <property type="project" value="TreeGrafter"/>
</dbReference>
<comment type="caution">
    <text evidence="9">The sequence shown here is derived from an EMBL/GenBank/DDBJ whole genome shotgun (WGS) entry which is preliminary data.</text>
</comment>
<gene>
    <name evidence="9" type="ORF">N7482_009693</name>
</gene>
<feature type="chain" id="PRO_5040857916" evidence="8">
    <location>
        <begin position="21"/>
        <end position="536"/>
    </location>
</feature>
<feature type="compositionally biased region" description="Gly residues" evidence="6">
    <location>
        <begin position="235"/>
        <end position="245"/>
    </location>
</feature>
<evidence type="ECO:0000313" key="10">
    <source>
        <dbReference type="Proteomes" id="UP001149163"/>
    </source>
</evidence>
<feature type="transmembrane region" description="Helical" evidence="7">
    <location>
        <begin position="436"/>
        <end position="461"/>
    </location>
</feature>
<feature type="region of interest" description="Disordered" evidence="6">
    <location>
        <begin position="352"/>
        <end position="430"/>
    </location>
</feature>
<dbReference type="AlphaFoldDB" id="A0A9W9LGJ5"/>
<feature type="transmembrane region" description="Helical" evidence="7">
    <location>
        <begin position="268"/>
        <end position="291"/>
    </location>
</feature>
<dbReference type="GO" id="GO:0015085">
    <property type="term" value="F:calcium ion transmembrane transporter activity"/>
    <property type="evidence" value="ECO:0007669"/>
    <property type="project" value="TreeGrafter"/>
</dbReference>
<keyword evidence="10" id="KW-1185">Reference proteome</keyword>
<dbReference type="OrthoDB" id="442680at2759"/>
<protein>
    <submittedName>
        <fullName evidence="9">Uncharacterized protein</fullName>
    </submittedName>
</protein>
<dbReference type="GO" id="GO:0032468">
    <property type="term" value="P:Golgi calcium ion homeostasis"/>
    <property type="evidence" value="ECO:0007669"/>
    <property type="project" value="TreeGrafter"/>
</dbReference>
<proteinExistence type="inferred from homology"/>
<feature type="compositionally biased region" description="Basic and acidic residues" evidence="6">
    <location>
        <begin position="81"/>
        <end position="93"/>
    </location>
</feature>
<dbReference type="Proteomes" id="UP001149163">
    <property type="component" value="Unassembled WGS sequence"/>
</dbReference>
<sequence>MKIQLSSSLILLLLPALTTAAADPKAPNEPSGLVTSGSSDLNSRYVDSDSIVSNSAAKGALDAPVDGKDGRPHAGPWVETSAERDRKSNKGSDDIDLVSTKYDVKDPSSEHLGMGEGKMIPHSNGGVMDDPNRAGPKEGTRGTEGGVSEKGKENQLYAEKVPGSPKEAPPLPHSEKQKQPSDSDATSGGGGRTADGAGTLGMLEKPADLPNKPHDIPHPKSPSQAKNDPLAIGHGSTGSGLGSHGGSSTYDKASTSTSPDDSDGLHSLIFAFTMILVSEIGDKTFLVAALMAMRHPRLLVFSSAFCALFVMTVLSAILGHAVPTLIPKSLTKLIAAVLFLVFGVKMLKEGREMSPDEGVGEEMREVEMELEEKEQEQRRMGRRRSSITPHSLEAGRAGGRAKSRGSSNRLPSPPESISSSSSRGSSPHPRRRWNDLVVGVSNLFSLLLSPAWVQTFVMTFLGEWGDRSQIATIAMAAGQDYWWVTVGAITGHAICTAAAVIGGRAIAGRVSMRVVTLGGATAFLIFGIIYLIEAMY</sequence>
<dbReference type="InterPro" id="IPR001727">
    <property type="entry name" value="GDT1-like"/>
</dbReference>
<dbReference type="PROSITE" id="PS01214">
    <property type="entry name" value="UPF0016"/>
    <property type="match status" value="1"/>
</dbReference>
<dbReference type="EMBL" id="JAPQKN010000007">
    <property type="protein sequence ID" value="KAJ5153215.1"/>
    <property type="molecule type" value="Genomic_DNA"/>
</dbReference>
<evidence type="ECO:0000256" key="7">
    <source>
        <dbReference type="SAM" id="Phobius"/>
    </source>
</evidence>
<feature type="compositionally biased region" description="Low complexity" evidence="6">
    <location>
        <begin position="404"/>
        <end position="427"/>
    </location>
</feature>
<evidence type="ECO:0000256" key="1">
    <source>
        <dbReference type="ARBA" id="ARBA00004141"/>
    </source>
</evidence>
<organism evidence="9 10">
    <name type="scientific">Penicillium canariense</name>
    <dbReference type="NCBI Taxonomy" id="189055"/>
    <lineage>
        <taxon>Eukaryota</taxon>
        <taxon>Fungi</taxon>
        <taxon>Dikarya</taxon>
        <taxon>Ascomycota</taxon>
        <taxon>Pezizomycotina</taxon>
        <taxon>Eurotiomycetes</taxon>
        <taxon>Eurotiomycetidae</taxon>
        <taxon>Eurotiales</taxon>
        <taxon>Aspergillaceae</taxon>
        <taxon>Penicillium</taxon>
    </lineage>
</organism>
<dbReference type="PANTHER" id="PTHR12608">
    <property type="entry name" value="TRANSMEMBRANE PROTEIN HTP-1 RELATED"/>
    <property type="match status" value="1"/>
</dbReference>
<keyword evidence="3 7" id="KW-0812">Transmembrane</keyword>
<feature type="transmembrane region" description="Helical" evidence="7">
    <location>
        <begin position="298"/>
        <end position="318"/>
    </location>
</feature>
<evidence type="ECO:0000256" key="6">
    <source>
        <dbReference type="SAM" id="MobiDB-lite"/>
    </source>
</evidence>
<dbReference type="PANTHER" id="PTHR12608:SF1">
    <property type="entry name" value="TRANSMEMBRANE PROTEIN 165"/>
    <property type="match status" value="1"/>
</dbReference>
<feature type="transmembrane region" description="Helical" evidence="7">
    <location>
        <begin position="330"/>
        <end position="347"/>
    </location>
</feature>
<dbReference type="Pfam" id="PF01169">
    <property type="entry name" value="GDT1"/>
    <property type="match status" value="2"/>
</dbReference>
<comment type="similarity">
    <text evidence="2">Belongs to the GDT1 family.</text>
</comment>
<keyword evidence="5 7" id="KW-0472">Membrane</keyword>
<reference evidence="9" key="2">
    <citation type="journal article" date="2023" name="IMA Fungus">
        <title>Comparative genomic study of the Penicillium genus elucidates a diverse pangenome and 15 lateral gene transfer events.</title>
        <authorList>
            <person name="Petersen C."/>
            <person name="Sorensen T."/>
            <person name="Nielsen M.R."/>
            <person name="Sondergaard T.E."/>
            <person name="Sorensen J.L."/>
            <person name="Fitzpatrick D.A."/>
            <person name="Frisvad J.C."/>
            <person name="Nielsen K.L."/>
        </authorList>
    </citation>
    <scope>NUCLEOTIDE SEQUENCE</scope>
    <source>
        <strain evidence="9">IBT 26290</strain>
    </source>
</reference>
<feature type="compositionally biased region" description="Polar residues" evidence="6">
    <location>
        <begin position="33"/>
        <end position="42"/>
    </location>
</feature>
<feature type="compositionally biased region" description="Basic and acidic residues" evidence="6">
    <location>
        <begin position="130"/>
        <end position="153"/>
    </location>
</feature>
<evidence type="ECO:0000256" key="8">
    <source>
        <dbReference type="SAM" id="SignalP"/>
    </source>
</evidence>
<reference evidence="9" key="1">
    <citation type="submission" date="2022-11" db="EMBL/GenBank/DDBJ databases">
        <authorList>
            <person name="Petersen C."/>
        </authorList>
    </citation>
    <scope>NUCLEOTIDE SEQUENCE</scope>
    <source>
        <strain evidence="9">IBT 26290</strain>
    </source>
</reference>
<dbReference type="GeneID" id="81430993"/>
<dbReference type="RefSeq" id="XP_056539523.1">
    <property type="nucleotide sequence ID" value="XM_056691817.1"/>
</dbReference>
<dbReference type="GO" id="GO:0005384">
    <property type="term" value="F:manganese ion transmembrane transporter activity"/>
    <property type="evidence" value="ECO:0007669"/>
    <property type="project" value="TreeGrafter"/>
</dbReference>
<dbReference type="GO" id="GO:0032472">
    <property type="term" value="P:Golgi calcium ion transport"/>
    <property type="evidence" value="ECO:0007669"/>
    <property type="project" value="TreeGrafter"/>
</dbReference>
<feature type="transmembrane region" description="Helical" evidence="7">
    <location>
        <begin position="481"/>
        <end position="502"/>
    </location>
</feature>
<evidence type="ECO:0000256" key="3">
    <source>
        <dbReference type="ARBA" id="ARBA00022692"/>
    </source>
</evidence>
<evidence type="ECO:0000256" key="4">
    <source>
        <dbReference type="ARBA" id="ARBA00022989"/>
    </source>
</evidence>
<feature type="region of interest" description="Disordered" evidence="6">
    <location>
        <begin position="22"/>
        <end position="261"/>
    </location>
</feature>
<evidence type="ECO:0000256" key="2">
    <source>
        <dbReference type="ARBA" id="ARBA00009190"/>
    </source>
</evidence>
<evidence type="ECO:0000256" key="5">
    <source>
        <dbReference type="ARBA" id="ARBA00023136"/>
    </source>
</evidence>
<keyword evidence="8" id="KW-0732">Signal</keyword>
<feature type="transmembrane region" description="Helical" evidence="7">
    <location>
        <begin position="514"/>
        <end position="532"/>
    </location>
</feature>
<feature type="compositionally biased region" description="Polar residues" evidence="6">
    <location>
        <begin position="250"/>
        <end position="259"/>
    </location>
</feature>
<comment type="subcellular location">
    <subcellularLocation>
        <location evidence="1">Membrane</location>
        <topology evidence="1">Multi-pass membrane protein</topology>
    </subcellularLocation>
</comment>
<feature type="compositionally biased region" description="Basic and acidic residues" evidence="6">
    <location>
        <begin position="205"/>
        <end position="218"/>
    </location>
</feature>